<organism evidence="1 2">
    <name type="scientific">Brachybacterium vulturis</name>
    <dbReference type="NCBI Taxonomy" id="2017484"/>
    <lineage>
        <taxon>Bacteria</taxon>
        <taxon>Bacillati</taxon>
        <taxon>Actinomycetota</taxon>
        <taxon>Actinomycetes</taxon>
        <taxon>Micrococcales</taxon>
        <taxon>Dermabacteraceae</taxon>
        <taxon>Brachybacterium</taxon>
    </lineage>
</organism>
<evidence type="ECO:0000313" key="2">
    <source>
        <dbReference type="Proteomes" id="UP000218165"/>
    </source>
</evidence>
<evidence type="ECO:0000313" key="1">
    <source>
        <dbReference type="EMBL" id="ATG52871.1"/>
    </source>
</evidence>
<accession>A0A291GRJ6</accession>
<dbReference type="KEGG" id="brz:CFK38_16080"/>
<evidence type="ECO:0008006" key="3">
    <source>
        <dbReference type="Google" id="ProtNLM"/>
    </source>
</evidence>
<protein>
    <recommendedName>
        <fullName evidence="3">Cupin</fullName>
    </recommendedName>
</protein>
<dbReference type="OrthoDB" id="5190473at2"/>
<sequence>MVALTNVITLAIDRAREAADGHFTQHLVRTGPLQQTVIALREGVRLAEHESDVPATIYILRGAIRVDAAEPFVLQSGTLHEMPPQRRSVEAIQDTVLLLTAVPGPGSVEGEDVVHVLPPA</sequence>
<dbReference type="InterPro" id="IPR014710">
    <property type="entry name" value="RmlC-like_jellyroll"/>
</dbReference>
<keyword evidence="2" id="KW-1185">Reference proteome</keyword>
<dbReference type="Proteomes" id="UP000218165">
    <property type="component" value="Chromosome"/>
</dbReference>
<dbReference type="EMBL" id="CP023563">
    <property type="protein sequence ID" value="ATG52871.1"/>
    <property type="molecule type" value="Genomic_DNA"/>
</dbReference>
<reference evidence="2" key="1">
    <citation type="submission" date="2017-09" db="EMBL/GenBank/DDBJ databases">
        <title>Brachybacterium sp. VM2412.</title>
        <authorList>
            <person name="Tak E.J."/>
            <person name="Bae J.-W."/>
        </authorList>
    </citation>
    <scope>NUCLEOTIDE SEQUENCE [LARGE SCALE GENOMIC DNA]</scope>
    <source>
        <strain evidence="2">VM2412</strain>
    </source>
</reference>
<proteinExistence type="predicted"/>
<dbReference type="SUPFAM" id="SSF51182">
    <property type="entry name" value="RmlC-like cupins"/>
    <property type="match status" value="1"/>
</dbReference>
<dbReference type="Gene3D" id="2.60.120.10">
    <property type="entry name" value="Jelly Rolls"/>
    <property type="match status" value="1"/>
</dbReference>
<dbReference type="RefSeq" id="WP_096803979.1">
    <property type="nucleotide sequence ID" value="NZ_CP023563.1"/>
</dbReference>
<dbReference type="InterPro" id="IPR011051">
    <property type="entry name" value="RmlC_Cupin_sf"/>
</dbReference>
<name>A0A291GRJ6_9MICO</name>
<dbReference type="AlphaFoldDB" id="A0A291GRJ6"/>
<gene>
    <name evidence="1" type="ORF">CFK38_16080</name>
</gene>